<dbReference type="InterPro" id="IPR010104">
    <property type="entry name" value="TonB_rcpt_bac"/>
</dbReference>
<dbReference type="InterPro" id="IPR037066">
    <property type="entry name" value="Plug_dom_sf"/>
</dbReference>
<evidence type="ECO:0000313" key="8">
    <source>
        <dbReference type="Proteomes" id="UP000436801"/>
    </source>
</evidence>
<accession>A0A6N8LX02</accession>
<keyword evidence="2 4" id="KW-0472">Membrane</keyword>
<dbReference type="GO" id="GO:0009279">
    <property type="term" value="C:cell outer membrane"/>
    <property type="evidence" value="ECO:0007669"/>
    <property type="project" value="UniProtKB-SubCell"/>
</dbReference>
<comment type="caution">
    <text evidence="7">The sequence shown here is derived from an EMBL/GenBank/DDBJ whole genome shotgun (WGS) entry which is preliminary data.</text>
</comment>
<dbReference type="Pfam" id="PF07715">
    <property type="entry name" value="Plug"/>
    <property type="match status" value="1"/>
</dbReference>
<dbReference type="InterPro" id="IPR036942">
    <property type="entry name" value="Beta-barrel_TonB_sf"/>
</dbReference>
<sequence>MKAQHLRITIGASALILGMSAPVSSIAAPTLQQAEFEPAVKTKAELAAERRAARRVARARARRKGGTARSGVTVPGREGSATVEGGDIIVTGLRESVSKSIDKKRKARQIVDVITAEDAGKLPDNNVVEAMARVTGITVTRAGGRANGFNIRGLAGVQTTVNGVEGSTAPLPGGEGRTLALESLPADLIKSVEVYKTRTADQIEGGIGGSVNIELRRPLDLKKGLTAAGSIRGTYAEQGKLWSPSVSLLVGTRFDTSVGEIGFLLNGAYYKQPYAEAYNVSESPDLLGGPDSRIRASLPAGERATLVAPYRAQYGTNDGEREQKSLSGVIQWRATDRLNFVLEASYTGEQYSDESSSLYVRTREDPYVLSNIRTAPTGVLLGYDITNPQFADGTFANFGNIAAGFDGGENRGKSENYRTNFEAHFETEGVRIDGSAQYQWSNNDYHGIGHGGSYSGLSKVRVDFDSPKVLGNGPYFDFNVSPTNADLARVQYLRDNLGHGDNQQFSAQIDVWKELDNNGVLRAAKFGGRFSRNTAFFRDSYRFAGYFDPALSLPTSTIPGVSTRLVTPNLPGGSPLSWVQLNNRELYDNWGAVTKFIAGSRYEFLDGPGRDEGAAALFATPEPSAANPTLTSASEENVFASYGTLDYAFNAVFPVDGNIGLRYVNTWGNINGSSIRLGTPIIDPVTKLPTGEFGPDSREITAVRINYTDLLPSAFGTVHFTDKLQLRISYSHNVQRPSLFLLRNSRVINYRDPNDRLYAGNPNLKPTTTDDYNASLEWYPAPGSTVSVAAFRKNQTGFIYETAQIEPVPELGNQNRIVVQPRNAGPGRTQGIEFQATGFFRFLPGFLRNLGATVNATWIPTADVSLPRQIESENANDPIQYEFVRKRAPFTSRMSYNLIGYYETPVFSARLAYNWRSSYQTDVNAINETYIISSNPTQRLDGAINFTPVKYLTFSLEGQNLLRNVDRSYYYLYPELPVGLRAMARTITGSVRFRF</sequence>
<reference evidence="7 8" key="1">
    <citation type="submission" date="2019-12" db="EMBL/GenBank/DDBJ databases">
        <authorList>
            <person name="Zheng J."/>
        </authorList>
    </citation>
    <scope>NUCLEOTIDE SEQUENCE [LARGE SCALE GENOMIC DNA]</scope>
    <source>
        <strain evidence="7 8">DSM 27347</strain>
    </source>
</reference>
<dbReference type="InterPro" id="IPR000531">
    <property type="entry name" value="Beta-barrel_TonB"/>
</dbReference>
<dbReference type="PANTHER" id="PTHR40980">
    <property type="entry name" value="PLUG DOMAIN-CONTAINING PROTEIN"/>
    <property type="match status" value="1"/>
</dbReference>
<dbReference type="Proteomes" id="UP000436801">
    <property type="component" value="Unassembled WGS sequence"/>
</dbReference>
<evidence type="ECO:0000256" key="4">
    <source>
        <dbReference type="RuleBase" id="RU003357"/>
    </source>
</evidence>
<dbReference type="InterPro" id="IPR012910">
    <property type="entry name" value="Plug_dom"/>
</dbReference>
<keyword evidence="3" id="KW-0998">Cell outer membrane</keyword>
<dbReference type="PANTHER" id="PTHR40980:SF3">
    <property type="entry name" value="TONB-DEPENDENT RECEPTOR-LIKE BETA-BARREL DOMAIN-CONTAINING PROTEIN"/>
    <property type="match status" value="1"/>
</dbReference>
<evidence type="ECO:0000256" key="3">
    <source>
        <dbReference type="ARBA" id="ARBA00023237"/>
    </source>
</evidence>
<evidence type="ECO:0000313" key="7">
    <source>
        <dbReference type="EMBL" id="MWC44816.1"/>
    </source>
</evidence>
<proteinExistence type="inferred from homology"/>
<comment type="similarity">
    <text evidence="4">Belongs to the TonB-dependent receptor family.</text>
</comment>
<dbReference type="Gene3D" id="2.170.130.10">
    <property type="entry name" value="TonB-dependent receptor, plug domain"/>
    <property type="match status" value="1"/>
</dbReference>
<feature type="domain" description="TonB-dependent receptor plug" evidence="6">
    <location>
        <begin position="104"/>
        <end position="209"/>
    </location>
</feature>
<dbReference type="Pfam" id="PF00593">
    <property type="entry name" value="TonB_dep_Rec_b-barrel"/>
    <property type="match status" value="1"/>
</dbReference>
<gene>
    <name evidence="7" type="ORF">GQR91_14390</name>
</gene>
<comment type="subcellular location">
    <subcellularLocation>
        <location evidence="1 4">Cell outer membrane</location>
    </subcellularLocation>
</comment>
<name>A0A6N8LX02_9SPHN</name>
<dbReference type="OrthoDB" id="5476657at2"/>
<evidence type="ECO:0000256" key="2">
    <source>
        <dbReference type="ARBA" id="ARBA00023136"/>
    </source>
</evidence>
<evidence type="ECO:0000256" key="1">
    <source>
        <dbReference type="ARBA" id="ARBA00004442"/>
    </source>
</evidence>
<organism evidence="7 8">
    <name type="scientific">Sphingomonas carotinifaciens</name>
    <dbReference type="NCBI Taxonomy" id="1166323"/>
    <lineage>
        <taxon>Bacteria</taxon>
        <taxon>Pseudomonadati</taxon>
        <taxon>Pseudomonadota</taxon>
        <taxon>Alphaproteobacteria</taxon>
        <taxon>Sphingomonadales</taxon>
        <taxon>Sphingomonadaceae</taxon>
        <taxon>Sphingomonas</taxon>
    </lineage>
</organism>
<dbReference type="RefSeq" id="WP_149683549.1">
    <property type="nucleotide sequence ID" value="NZ_FNBI01000013.1"/>
</dbReference>
<evidence type="ECO:0000259" key="5">
    <source>
        <dbReference type="Pfam" id="PF00593"/>
    </source>
</evidence>
<dbReference type="AlphaFoldDB" id="A0A6N8LX02"/>
<evidence type="ECO:0000259" key="6">
    <source>
        <dbReference type="Pfam" id="PF07715"/>
    </source>
</evidence>
<keyword evidence="4" id="KW-0798">TonB box</keyword>
<feature type="domain" description="TonB-dependent receptor-like beta-barrel" evidence="5">
    <location>
        <begin position="474"/>
        <end position="961"/>
    </location>
</feature>
<dbReference type="Gene3D" id="2.40.170.20">
    <property type="entry name" value="TonB-dependent receptor, beta-barrel domain"/>
    <property type="match status" value="1"/>
</dbReference>
<protein>
    <submittedName>
        <fullName evidence="7">TonB-dependent receptor</fullName>
    </submittedName>
</protein>
<keyword evidence="7" id="KW-0675">Receptor</keyword>
<dbReference type="NCBIfam" id="TIGR01782">
    <property type="entry name" value="TonB-Xanth-Caul"/>
    <property type="match status" value="1"/>
</dbReference>
<dbReference type="SUPFAM" id="SSF56935">
    <property type="entry name" value="Porins"/>
    <property type="match status" value="1"/>
</dbReference>
<dbReference type="EMBL" id="WSUT01000005">
    <property type="protein sequence ID" value="MWC44816.1"/>
    <property type="molecule type" value="Genomic_DNA"/>
</dbReference>